<comment type="caution">
    <text evidence="2">The sequence shown here is derived from an EMBL/GenBank/DDBJ whole genome shotgun (WGS) entry which is preliminary data.</text>
</comment>
<keyword evidence="3" id="KW-1185">Reference proteome</keyword>
<dbReference type="EMBL" id="JAVREM010000012">
    <property type="protein sequence ID" value="MDT0319244.1"/>
    <property type="molecule type" value="Genomic_DNA"/>
</dbReference>
<feature type="chain" id="PRO_5047218968" evidence="1">
    <location>
        <begin position="22"/>
        <end position="192"/>
    </location>
</feature>
<reference evidence="3" key="1">
    <citation type="submission" date="2023-07" db="EMBL/GenBank/DDBJ databases">
        <title>30 novel species of actinomycetes from the DSMZ collection.</title>
        <authorList>
            <person name="Nouioui I."/>
        </authorList>
    </citation>
    <scope>NUCLEOTIDE SEQUENCE [LARGE SCALE GENOMIC DNA]</scope>
    <source>
        <strain evidence="3">DSM 44918</strain>
    </source>
</reference>
<sequence>MTVRKRLPLAGLAMAASAVLAVTVATAGSAAAAAPAADPDGAHCVIDLDDLAQESLCFETEDEATAHVDAQAALIVLEVYDWVGLNTDGPYAYFYGDSPCTATTEDVDYAIPSLYQLTYNIANPDGVSMNDSISSLITHERCDVRLSDWVNNNPDGPRSGWIDYCTNLTGSGQGDCPTVLNWNNRASSLQLS</sequence>
<name>A0ABU2LNT4_9ACTN</name>
<keyword evidence="1" id="KW-0732">Signal</keyword>
<protein>
    <submittedName>
        <fullName evidence="2">Uncharacterized protein</fullName>
    </submittedName>
</protein>
<evidence type="ECO:0000256" key="1">
    <source>
        <dbReference type="SAM" id="SignalP"/>
    </source>
</evidence>
<feature type="signal peptide" evidence="1">
    <location>
        <begin position="1"/>
        <end position="21"/>
    </location>
</feature>
<dbReference type="Proteomes" id="UP001183420">
    <property type="component" value="Unassembled WGS sequence"/>
</dbReference>
<organism evidence="2 3">
    <name type="scientific">Streptomyces millisiae</name>
    <dbReference type="NCBI Taxonomy" id="3075542"/>
    <lineage>
        <taxon>Bacteria</taxon>
        <taxon>Bacillati</taxon>
        <taxon>Actinomycetota</taxon>
        <taxon>Actinomycetes</taxon>
        <taxon>Kitasatosporales</taxon>
        <taxon>Streptomycetaceae</taxon>
        <taxon>Streptomyces</taxon>
    </lineage>
</organism>
<proteinExistence type="predicted"/>
<evidence type="ECO:0000313" key="3">
    <source>
        <dbReference type="Proteomes" id="UP001183420"/>
    </source>
</evidence>
<evidence type="ECO:0000313" key="2">
    <source>
        <dbReference type="EMBL" id="MDT0319244.1"/>
    </source>
</evidence>
<dbReference type="RefSeq" id="WP_311598425.1">
    <property type="nucleotide sequence ID" value="NZ_JAVREM010000012.1"/>
</dbReference>
<gene>
    <name evidence="2" type="ORF">RNC47_12940</name>
</gene>
<accession>A0ABU2LNT4</accession>